<evidence type="ECO:0000313" key="12">
    <source>
        <dbReference type="EMBL" id="EOX91140.1"/>
    </source>
</evidence>
<dbReference type="EMBL" id="CM001879">
    <property type="protein sequence ID" value="EOX91140.1"/>
    <property type="molecule type" value="Genomic_DNA"/>
</dbReference>
<evidence type="ECO:0000256" key="5">
    <source>
        <dbReference type="ARBA" id="ARBA00022692"/>
    </source>
</evidence>
<dbReference type="InterPro" id="IPR044776">
    <property type="entry name" value="PLT1-6"/>
</dbReference>
<keyword evidence="3 9" id="KW-0813">Transport</keyword>
<evidence type="ECO:0000256" key="10">
    <source>
        <dbReference type="SAM" id="Phobius"/>
    </source>
</evidence>
<feature type="transmembrane region" description="Helical" evidence="10">
    <location>
        <begin position="151"/>
        <end position="169"/>
    </location>
</feature>
<dbReference type="InterPro" id="IPR005829">
    <property type="entry name" value="Sugar_transporter_CS"/>
</dbReference>
<dbReference type="PROSITE" id="PS50850">
    <property type="entry name" value="MFS"/>
    <property type="match status" value="1"/>
</dbReference>
<dbReference type="InterPro" id="IPR005828">
    <property type="entry name" value="MFS_sugar_transport-like"/>
</dbReference>
<dbReference type="SUPFAM" id="SSF103473">
    <property type="entry name" value="MFS general substrate transporter"/>
    <property type="match status" value="1"/>
</dbReference>
<comment type="subcellular location">
    <subcellularLocation>
        <location evidence="1">Membrane</location>
        <topology evidence="1">Multi-pass membrane protein</topology>
    </subcellularLocation>
</comment>
<evidence type="ECO:0000256" key="1">
    <source>
        <dbReference type="ARBA" id="ARBA00004141"/>
    </source>
</evidence>
<dbReference type="Gramene" id="EOX91140">
    <property type="protein sequence ID" value="EOX91140"/>
    <property type="gene ID" value="TCM_000421"/>
</dbReference>
<dbReference type="PROSITE" id="PS00216">
    <property type="entry name" value="SUGAR_TRANSPORT_1"/>
    <property type="match status" value="1"/>
</dbReference>
<dbReference type="InterPro" id="IPR036259">
    <property type="entry name" value="MFS_trans_sf"/>
</dbReference>
<evidence type="ECO:0000256" key="6">
    <source>
        <dbReference type="ARBA" id="ARBA00022847"/>
    </source>
</evidence>
<keyword evidence="7 10" id="KW-1133">Transmembrane helix</keyword>
<dbReference type="InterPro" id="IPR003663">
    <property type="entry name" value="Sugar/inositol_transpt"/>
</dbReference>
<protein>
    <submittedName>
        <fullName evidence="12">Major facilitator superfamily protein</fullName>
    </submittedName>
</protein>
<dbReference type="InterPro" id="IPR020846">
    <property type="entry name" value="MFS_dom"/>
</dbReference>
<dbReference type="InterPro" id="IPR045262">
    <property type="entry name" value="STP/PLT_plant"/>
</dbReference>
<evidence type="ECO:0000256" key="2">
    <source>
        <dbReference type="ARBA" id="ARBA00010992"/>
    </source>
</evidence>
<reference evidence="12 13" key="1">
    <citation type="journal article" date="2013" name="Genome Biol.">
        <title>The genome sequence of the most widely cultivated cacao type and its use to identify candidate genes regulating pod color.</title>
        <authorList>
            <person name="Motamayor J.C."/>
            <person name="Mockaitis K."/>
            <person name="Schmutz J."/>
            <person name="Haiminen N."/>
            <person name="Iii D.L."/>
            <person name="Cornejo O."/>
            <person name="Findley S.D."/>
            <person name="Zheng P."/>
            <person name="Utro F."/>
            <person name="Royaert S."/>
            <person name="Saski C."/>
            <person name="Jenkins J."/>
            <person name="Podicheti R."/>
            <person name="Zhao M."/>
            <person name="Scheffler B.E."/>
            <person name="Stack J.C."/>
            <person name="Feltus F.A."/>
            <person name="Mustiga G.M."/>
            <person name="Amores F."/>
            <person name="Phillips W."/>
            <person name="Marelli J.P."/>
            <person name="May G.D."/>
            <person name="Shapiro H."/>
            <person name="Ma J."/>
            <person name="Bustamante C.D."/>
            <person name="Schnell R.J."/>
            <person name="Main D."/>
            <person name="Gilbert D."/>
            <person name="Parida L."/>
            <person name="Kuhn D.N."/>
        </authorList>
    </citation>
    <scope>NUCLEOTIDE SEQUENCE [LARGE SCALE GENOMIC DNA]</scope>
    <source>
        <strain evidence="13">cv. Matina 1-6</strain>
    </source>
</reference>
<keyword evidence="8 10" id="KW-0472">Membrane</keyword>
<evidence type="ECO:0000259" key="11">
    <source>
        <dbReference type="PROSITE" id="PS50850"/>
    </source>
</evidence>
<feature type="transmembrane region" description="Helical" evidence="10">
    <location>
        <begin position="181"/>
        <end position="202"/>
    </location>
</feature>
<feature type="transmembrane region" description="Helical" evidence="10">
    <location>
        <begin position="319"/>
        <end position="341"/>
    </location>
</feature>
<dbReference type="AlphaFoldDB" id="A0A061DFV2"/>
<keyword evidence="13" id="KW-1185">Reference proteome</keyword>
<name>A0A061DFV2_THECC</name>
<evidence type="ECO:0000313" key="13">
    <source>
        <dbReference type="Proteomes" id="UP000026915"/>
    </source>
</evidence>
<accession>A0A061DFV2</accession>
<dbReference type="GO" id="GO:0005351">
    <property type="term" value="F:carbohydrate:proton symporter activity"/>
    <property type="evidence" value="ECO:0007669"/>
    <property type="project" value="InterPro"/>
</dbReference>
<dbReference type="PRINTS" id="PR00171">
    <property type="entry name" value="SUGRTRNSPORT"/>
</dbReference>
<feature type="transmembrane region" description="Helical" evidence="10">
    <location>
        <begin position="347"/>
        <end position="371"/>
    </location>
</feature>
<keyword evidence="4" id="KW-0762">Sugar transport</keyword>
<dbReference type="PANTHER" id="PTHR23500">
    <property type="entry name" value="SOLUTE CARRIER FAMILY 2, FACILITATED GLUCOSE TRANSPORTER"/>
    <property type="match status" value="1"/>
</dbReference>
<dbReference type="eggNOG" id="KOG0254">
    <property type="taxonomic scope" value="Eukaryota"/>
</dbReference>
<evidence type="ECO:0000256" key="3">
    <source>
        <dbReference type="ARBA" id="ARBA00022448"/>
    </source>
</evidence>
<dbReference type="OMA" id="VTCVLVY"/>
<dbReference type="NCBIfam" id="TIGR00879">
    <property type="entry name" value="SP"/>
    <property type="match status" value="1"/>
</dbReference>
<feature type="transmembrane region" description="Helical" evidence="10">
    <location>
        <begin position="445"/>
        <end position="470"/>
    </location>
</feature>
<dbReference type="Gene3D" id="1.20.1250.20">
    <property type="entry name" value="MFS general substrate transporter like domains"/>
    <property type="match status" value="1"/>
</dbReference>
<evidence type="ECO:0000256" key="8">
    <source>
        <dbReference type="ARBA" id="ARBA00023136"/>
    </source>
</evidence>
<feature type="domain" description="Major facilitator superfamily (MFS) profile" evidence="11">
    <location>
        <begin position="28"/>
        <end position="474"/>
    </location>
</feature>
<sequence>MGRQMTQVSMAAEAGENQTSLNKYACSCAMVASFISIIFGYDTGVMSGAMIFIKEDLKISDVQLEVLAGILNFCALVGSLLAGRTSDYIGRRYTIVLASIIFLLGAILMGYAPNYAILMTGRCTAGVGVGFALMIAPVYSAEISSPSSRGLLSSLPELCISFGILLGYVSNYFFGKLTLRLGWRMMLGVAAIPSFALAFGVLKMPESPRWLVLQGRLSDARKILSLVSNTEEEAESRFRDIKVAAGIDANCIQDVVKPPSNSRGQGVWKELLLPTPTVRWILIAAIGIHFFEHATGIEAVILYSPRIFKKAGVDGKDKLLLATVGVGLTKTTFILVATFLLDKVGRRRLLLISTGGMVVALTALGFGLTMVERTGEKLLWALSLCIASTYIFVAFFSIGLAPVTWVYSAEIFPLKLRAQGVGIGVAVNRVMNATVSMSFISIYKAITIGGSFFMFAGIAVVAWWFFFFLLPETKGRSLEEIETLFTRKTKPKKEGLEIQPRSNAEA</sequence>
<keyword evidence="5 10" id="KW-0812">Transmembrane</keyword>
<dbReference type="GO" id="GO:0016020">
    <property type="term" value="C:membrane"/>
    <property type="evidence" value="ECO:0007669"/>
    <property type="project" value="UniProtKB-SubCell"/>
</dbReference>
<dbReference type="FunFam" id="1.20.1250.20:FF:000025">
    <property type="entry name" value="probable polyol transporter 4"/>
    <property type="match status" value="1"/>
</dbReference>
<evidence type="ECO:0000256" key="4">
    <source>
        <dbReference type="ARBA" id="ARBA00022597"/>
    </source>
</evidence>
<dbReference type="PANTHER" id="PTHR23500:SF453">
    <property type="entry name" value="POLYOL TRANSPORTER 3-RELATED"/>
    <property type="match status" value="1"/>
</dbReference>
<organism evidence="12 13">
    <name type="scientific">Theobroma cacao</name>
    <name type="common">Cacao</name>
    <name type="synonym">Cocoa</name>
    <dbReference type="NCBI Taxonomy" id="3641"/>
    <lineage>
        <taxon>Eukaryota</taxon>
        <taxon>Viridiplantae</taxon>
        <taxon>Streptophyta</taxon>
        <taxon>Embryophyta</taxon>
        <taxon>Tracheophyta</taxon>
        <taxon>Spermatophyta</taxon>
        <taxon>Magnoliopsida</taxon>
        <taxon>eudicotyledons</taxon>
        <taxon>Gunneridae</taxon>
        <taxon>Pentapetalae</taxon>
        <taxon>rosids</taxon>
        <taxon>malvids</taxon>
        <taxon>Malvales</taxon>
        <taxon>Malvaceae</taxon>
        <taxon>Byttnerioideae</taxon>
        <taxon>Theobroma</taxon>
    </lineage>
</organism>
<gene>
    <name evidence="12" type="ORF">TCM_000421</name>
</gene>
<feature type="transmembrane region" description="Helical" evidence="10">
    <location>
        <begin position="21"/>
        <end position="42"/>
    </location>
</feature>
<proteinExistence type="inferred from homology"/>
<feature type="transmembrane region" description="Helical" evidence="10">
    <location>
        <begin position="93"/>
        <end position="111"/>
    </location>
</feature>
<dbReference type="Pfam" id="PF00083">
    <property type="entry name" value="Sugar_tr"/>
    <property type="match status" value="1"/>
</dbReference>
<keyword evidence="6" id="KW-0769">Symport</keyword>
<evidence type="ECO:0000256" key="7">
    <source>
        <dbReference type="ARBA" id="ARBA00022989"/>
    </source>
</evidence>
<evidence type="ECO:0000256" key="9">
    <source>
        <dbReference type="RuleBase" id="RU003346"/>
    </source>
</evidence>
<dbReference type="HOGENOM" id="CLU_001265_30_5_1"/>
<dbReference type="CDD" id="cd17437">
    <property type="entry name" value="MFS_PLT"/>
    <property type="match status" value="1"/>
</dbReference>
<feature type="transmembrane region" description="Helical" evidence="10">
    <location>
        <begin position="117"/>
        <end position="139"/>
    </location>
</feature>
<dbReference type="Proteomes" id="UP000026915">
    <property type="component" value="Chromosome 1"/>
</dbReference>
<feature type="transmembrane region" description="Helical" evidence="10">
    <location>
        <begin position="378"/>
        <end position="407"/>
    </location>
</feature>
<feature type="transmembrane region" description="Helical" evidence="10">
    <location>
        <begin position="62"/>
        <end position="81"/>
    </location>
</feature>
<comment type="similarity">
    <text evidence="2 9">Belongs to the major facilitator superfamily. Sugar transporter (TC 2.A.1.1) family.</text>
</comment>
<dbReference type="InParanoid" id="A0A061DFV2"/>